<protein>
    <recommendedName>
        <fullName evidence="1">Thioesterase putative domain-containing protein</fullName>
    </recommendedName>
</protein>
<evidence type="ECO:0000313" key="3">
    <source>
        <dbReference type="Proteomes" id="UP000238220"/>
    </source>
</evidence>
<gene>
    <name evidence="2" type="ORF">C3942_05280</name>
</gene>
<dbReference type="Gene3D" id="3.10.129.10">
    <property type="entry name" value="Hotdog Thioesterase"/>
    <property type="match status" value="1"/>
</dbReference>
<dbReference type="InterPro" id="IPR029069">
    <property type="entry name" value="HotDog_dom_sf"/>
</dbReference>
<comment type="caution">
    <text evidence="2">The sequence shown here is derived from an EMBL/GenBank/DDBJ whole genome shotgun (WGS) entry which is preliminary data.</text>
</comment>
<name>A0A2S5TJC6_9GAMM</name>
<dbReference type="SUPFAM" id="SSF54637">
    <property type="entry name" value="Thioesterase/thiol ester dehydrase-isomerase"/>
    <property type="match status" value="1"/>
</dbReference>
<keyword evidence="3" id="KW-1185">Reference proteome</keyword>
<sequence>MNNEETTAYLHRSIPLTAAMDVRVLVQEPGRVEILAPLAANANHHGSAFGGALSTLAILSGWVLVQQALDAAGVGAKLMVQRSECDYLEPALADFHAESRLPEAEWPRFLQMLQKRGRARIGISTIIRIGEREVARASGTYAAIKQGTT</sequence>
<proteinExistence type="predicted"/>
<evidence type="ECO:0000259" key="1">
    <source>
        <dbReference type="Pfam" id="PF09500"/>
    </source>
</evidence>
<dbReference type="InterPro" id="IPR012660">
    <property type="entry name" value="YiiD_C"/>
</dbReference>
<dbReference type="RefSeq" id="WP_104229315.1">
    <property type="nucleotide sequence ID" value="NZ_PSNW01000002.1"/>
</dbReference>
<evidence type="ECO:0000313" key="2">
    <source>
        <dbReference type="EMBL" id="PPE75089.1"/>
    </source>
</evidence>
<accession>A0A2S5TJC6</accession>
<organism evidence="2 3">
    <name type="scientific">Solimonas fluminis</name>
    <dbReference type="NCBI Taxonomy" id="2086571"/>
    <lineage>
        <taxon>Bacteria</taxon>
        <taxon>Pseudomonadati</taxon>
        <taxon>Pseudomonadota</taxon>
        <taxon>Gammaproteobacteria</taxon>
        <taxon>Nevskiales</taxon>
        <taxon>Nevskiaceae</taxon>
        <taxon>Solimonas</taxon>
    </lineage>
</organism>
<dbReference type="EMBL" id="PSNW01000002">
    <property type="protein sequence ID" value="PPE75089.1"/>
    <property type="molecule type" value="Genomic_DNA"/>
</dbReference>
<dbReference type="NCBIfam" id="TIGR02447">
    <property type="entry name" value="yiiD_Cterm"/>
    <property type="match status" value="1"/>
</dbReference>
<dbReference type="Proteomes" id="UP000238220">
    <property type="component" value="Unassembled WGS sequence"/>
</dbReference>
<reference evidence="2 3" key="1">
    <citation type="submission" date="2018-02" db="EMBL/GenBank/DDBJ databases">
        <title>Genome sequencing of Solimonas sp. HR-BB.</title>
        <authorList>
            <person name="Lee Y."/>
            <person name="Jeon C.O."/>
        </authorList>
    </citation>
    <scope>NUCLEOTIDE SEQUENCE [LARGE SCALE GENOMIC DNA]</scope>
    <source>
        <strain evidence="2 3">HR-BB</strain>
    </source>
</reference>
<dbReference type="AlphaFoldDB" id="A0A2S5TJC6"/>
<feature type="domain" description="Thioesterase putative" evidence="1">
    <location>
        <begin position="6"/>
        <end position="144"/>
    </location>
</feature>
<dbReference type="OrthoDB" id="572024at2"/>
<dbReference type="Pfam" id="PF09500">
    <property type="entry name" value="YiiD_C"/>
    <property type="match status" value="1"/>
</dbReference>